<evidence type="ECO:0000313" key="1">
    <source>
        <dbReference type="EMBL" id="MFC0321171.1"/>
    </source>
</evidence>
<comment type="caution">
    <text evidence="1">The sequence shown here is derived from an EMBL/GenBank/DDBJ whole genome shotgun (WGS) entry which is preliminary data.</text>
</comment>
<gene>
    <name evidence="1" type="ORF">ACFFI0_22810</name>
</gene>
<protein>
    <submittedName>
        <fullName evidence="1">Uncharacterized protein</fullName>
    </submittedName>
</protein>
<keyword evidence="2" id="KW-1185">Reference proteome</keyword>
<accession>A0ABV6HQM0</accession>
<evidence type="ECO:0000313" key="2">
    <source>
        <dbReference type="Proteomes" id="UP001589774"/>
    </source>
</evidence>
<dbReference type="RefSeq" id="WP_207303812.1">
    <property type="nucleotide sequence ID" value="NZ_JBHLWO010000004.1"/>
</dbReference>
<organism evidence="1 2">
    <name type="scientific">Olivibacter oleidegradans</name>
    <dbReference type="NCBI Taxonomy" id="760123"/>
    <lineage>
        <taxon>Bacteria</taxon>
        <taxon>Pseudomonadati</taxon>
        <taxon>Bacteroidota</taxon>
        <taxon>Sphingobacteriia</taxon>
        <taxon>Sphingobacteriales</taxon>
        <taxon>Sphingobacteriaceae</taxon>
        <taxon>Olivibacter</taxon>
    </lineage>
</organism>
<sequence>MNTHQHAQHKHSDSKGKFEVKIASEPQAIEVGKPTKLSIAITKHGKNVPLDVVHERKMHFLVVDEDLSWFNHTHPEEQADGTYSVLETFPSAGKYLLFVDYKPIGAGADINKQEINLTGEKTLQLAETAVNFVSATDGFTVTLLNGNDFKTNGNQRLQFTVEKDGRKLEEKDMENYLGAPAHIVMIGQVDKNFLHIHPVSKEGFPIYAETHVEKAGIYRLWVQFRIDGVVHTVDFTINITEGEKTAKDDRAIITNIRKNPDSRPKLR</sequence>
<dbReference type="Proteomes" id="UP001589774">
    <property type="component" value="Unassembled WGS sequence"/>
</dbReference>
<proteinExistence type="predicted"/>
<dbReference type="EMBL" id="JBHLWO010000004">
    <property type="protein sequence ID" value="MFC0321171.1"/>
    <property type="molecule type" value="Genomic_DNA"/>
</dbReference>
<reference evidence="1 2" key="1">
    <citation type="submission" date="2024-09" db="EMBL/GenBank/DDBJ databases">
        <authorList>
            <person name="Sun Q."/>
            <person name="Mori K."/>
        </authorList>
    </citation>
    <scope>NUCLEOTIDE SEQUENCE [LARGE SCALE GENOMIC DNA]</scope>
    <source>
        <strain evidence="1 2">CCM 7765</strain>
    </source>
</reference>
<name>A0ABV6HQM0_9SPHI</name>